<keyword evidence="2" id="KW-1185">Reference proteome</keyword>
<feature type="non-terminal residue" evidence="1">
    <location>
        <position position="146"/>
    </location>
</feature>
<accession>A0A930UFG5</accession>
<protein>
    <submittedName>
        <fullName evidence="1">Uncharacterized protein</fullName>
    </submittedName>
</protein>
<comment type="caution">
    <text evidence="1">The sequence shown here is derived from an EMBL/GenBank/DDBJ whole genome shotgun (WGS) entry which is preliminary data.</text>
</comment>
<name>A0A930UFG5_9GAMM</name>
<reference evidence="1" key="1">
    <citation type="submission" date="2020-10" db="EMBL/GenBank/DDBJ databases">
        <title>An improved Amphimedon queenslandica hologenome assembly reveals how three proteobacterial symbionts can extend the metabolic phenotypic of their marine sponge host.</title>
        <authorList>
            <person name="Degnan B."/>
            <person name="Degnan S."/>
            <person name="Xiang X."/>
        </authorList>
    </citation>
    <scope>NUCLEOTIDE SEQUENCE</scope>
    <source>
        <strain evidence="1">AqS2</strain>
    </source>
</reference>
<dbReference type="Proteomes" id="UP000604381">
    <property type="component" value="Unassembled WGS sequence"/>
</dbReference>
<proteinExistence type="predicted"/>
<dbReference type="AlphaFoldDB" id="A0A930UFG5"/>
<evidence type="ECO:0000313" key="1">
    <source>
        <dbReference type="EMBL" id="MBF2734703.1"/>
    </source>
</evidence>
<organism evidence="1 2">
    <name type="scientific">Candidatus Amphirhobacter heronislandensis</name>
    <dbReference type="NCBI Taxonomy" id="1732024"/>
    <lineage>
        <taxon>Bacteria</taxon>
        <taxon>Pseudomonadati</taxon>
        <taxon>Pseudomonadota</taxon>
        <taxon>Gammaproteobacteria</taxon>
        <taxon>Candidatus Tethybacterales</taxon>
        <taxon>Candidatus Tethybacteraceae</taxon>
        <taxon>Candidatus Amphirhobacter</taxon>
    </lineage>
</organism>
<evidence type="ECO:0000313" key="2">
    <source>
        <dbReference type="Proteomes" id="UP000604381"/>
    </source>
</evidence>
<dbReference type="EMBL" id="JADHEI010000018">
    <property type="protein sequence ID" value="MBF2734703.1"/>
    <property type="molecule type" value="Genomic_DNA"/>
</dbReference>
<gene>
    <name evidence="1" type="ORF">ISN26_01170</name>
</gene>
<sequence>MTEGGQATYQVRLKTQPSVNVTVAINTGDLRLRYDTDPDTAGRQDTLTFNRTDQTNLWSDYQTVTLFAEHDDDMDDKVFRANHSSADGDYSWEGNPPVFGVVTVTVTDDDKPTPSGTIQISPAGTLTIDEGDSTGGTFQVSLSTAP</sequence>